<name>A0ABV3ZA19_9BACT</name>
<accession>A0ABV3ZA19</accession>
<dbReference type="SUPFAM" id="SSF81343">
    <property type="entry name" value="Fumarate reductase respiratory complex transmembrane subunits"/>
    <property type="match status" value="1"/>
</dbReference>
<dbReference type="RefSeq" id="WP_369327458.1">
    <property type="nucleotide sequence ID" value="NZ_JAULBC010000001.1"/>
</dbReference>
<feature type="transmembrane region" description="Helical" evidence="1">
    <location>
        <begin position="200"/>
        <end position="226"/>
    </location>
</feature>
<dbReference type="Proteomes" id="UP001560573">
    <property type="component" value="Unassembled WGS sequence"/>
</dbReference>
<keyword evidence="1" id="KW-1133">Transmembrane helix</keyword>
<sequence>MTLKQIFTSAVGRKLTMGLSGIFLILFLIVHVGLNACIWANDGGEMFNRAAHFMGATVVMRILEVGLFVFIFIHIIQGLMLEVSNRSKRGTAYAVSYGNRGSKWYSRSMGLLGTIILLFLVIHWIDFWIPSRFTGVEDVTLSDGKTVHNLYALMQNRFEVTWIVVVYILGCISLAYHLAHGFQSAFRSLGVYNKKYNVMLTNFGYAFAIIVSLAFIMMPVSMYFHWLS</sequence>
<protein>
    <submittedName>
        <fullName evidence="2">Succinate dehydrogenase cytochrome b subunit</fullName>
    </submittedName>
</protein>
<reference evidence="2 3" key="1">
    <citation type="submission" date="2023-07" db="EMBL/GenBank/DDBJ databases">
        <authorList>
            <person name="Lian W.-H."/>
        </authorList>
    </citation>
    <scope>NUCLEOTIDE SEQUENCE [LARGE SCALE GENOMIC DNA]</scope>
    <source>
        <strain evidence="2 3">SYSU DXS3180</strain>
    </source>
</reference>
<evidence type="ECO:0000313" key="2">
    <source>
        <dbReference type="EMBL" id="MEX6686069.1"/>
    </source>
</evidence>
<dbReference type="CDD" id="cd03498">
    <property type="entry name" value="SQR_TypeB_2_TM"/>
    <property type="match status" value="1"/>
</dbReference>
<feature type="transmembrane region" description="Helical" evidence="1">
    <location>
        <begin position="160"/>
        <end position="179"/>
    </location>
</feature>
<evidence type="ECO:0000256" key="1">
    <source>
        <dbReference type="SAM" id="Phobius"/>
    </source>
</evidence>
<keyword evidence="1" id="KW-0812">Transmembrane</keyword>
<proteinExistence type="predicted"/>
<feature type="transmembrane region" description="Helical" evidence="1">
    <location>
        <begin position="21"/>
        <end position="41"/>
    </location>
</feature>
<feature type="transmembrane region" description="Helical" evidence="1">
    <location>
        <begin position="104"/>
        <end position="125"/>
    </location>
</feature>
<keyword evidence="1" id="KW-0472">Membrane</keyword>
<gene>
    <name evidence="2" type="ORF">QTN47_01105</name>
</gene>
<dbReference type="EMBL" id="JAULBC010000001">
    <property type="protein sequence ID" value="MEX6686069.1"/>
    <property type="molecule type" value="Genomic_DNA"/>
</dbReference>
<organism evidence="2 3">
    <name type="scientific">Danxiaibacter flavus</name>
    <dbReference type="NCBI Taxonomy" id="3049108"/>
    <lineage>
        <taxon>Bacteria</taxon>
        <taxon>Pseudomonadati</taxon>
        <taxon>Bacteroidota</taxon>
        <taxon>Chitinophagia</taxon>
        <taxon>Chitinophagales</taxon>
        <taxon>Chitinophagaceae</taxon>
        <taxon>Danxiaibacter</taxon>
    </lineage>
</organism>
<dbReference type="InterPro" id="IPR034804">
    <property type="entry name" value="SQR/QFR_C/D"/>
</dbReference>
<comment type="caution">
    <text evidence="2">The sequence shown here is derived from an EMBL/GenBank/DDBJ whole genome shotgun (WGS) entry which is preliminary data.</text>
</comment>
<dbReference type="InterPro" id="IPR011138">
    <property type="entry name" value="Cytochrome_b-558"/>
</dbReference>
<dbReference type="NCBIfam" id="TIGR02046">
    <property type="entry name" value="sdhC_b558_fam"/>
    <property type="match status" value="1"/>
</dbReference>
<keyword evidence="3" id="KW-1185">Reference proteome</keyword>
<dbReference type="Gene3D" id="1.20.1300.10">
    <property type="entry name" value="Fumarate reductase/succinate dehydrogenase, transmembrane subunit"/>
    <property type="match status" value="1"/>
</dbReference>
<feature type="transmembrane region" description="Helical" evidence="1">
    <location>
        <begin position="61"/>
        <end position="83"/>
    </location>
</feature>
<evidence type="ECO:0000313" key="3">
    <source>
        <dbReference type="Proteomes" id="UP001560573"/>
    </source>
</evidence>